<protein>
    <submittedName>
        <fullName evidence="9">Filament-forming protein</fullName>
    </submittedName>
</protein>
<feature type="region of interest" description="Disordered" evidence="5">
    <location>
        <begin position="107"/>
        <end position="129"/>
    </location>
</feature>
<reference evidence="9" key="1">
    <citation type="submission" date="2020-09" db="EMBL/GenBank/DDBJ databases">
        <title>Comparative genome analyses of four rice-infecting Rhizoctonia solani isolates reveal extensive enrichment of homogalacturonan modification genes.</title>
        <authorList>
            <person name="Lee D.-Y."/>
            <person name="Jeon J."/>
            <person name="Kim K.-T."/>
            <person name="Cheong K."/>
            <person name="Song H."/>
            <person name="Choi G."/>
            <person name="Ko J."/>
            <person name="Opiyo S.O."/>
            <person name="Zuo S."/>
            <person name="Madhav S."/>
            <person name="Lee Y.-H."/>
            <person name="Wang G.-L."/>
        </authorList>
    </citation>
    <scope>NUCLEOTIDE SEQUENCE</scope>
    <source>
        <strain evidence="9">AG1-IA YN-7</strain>
    </source>
</reference>
<dbReference type="GO" id="GO:0005643">
    <property type="term" value="C:nuclear pore"/>
    <property type="evidence" value="ECO:0007669"/>
    <property type="project" value="TreeGrafter"/>
</dbReference>
<feature type="coiled-coil region" evidence="4">
    <location>
        <begin position="496"/>
        <end position="561"/>
    </location>
</feature>
<feature type="region of interest" description="Disordered" evidence="5">
    <location>
        <begin position="1764"/>
        <end position="1866"/>
    </location>
</feature>
<dbReference type="Pfam" id="PF25481">
    <property type="entry name" value="Nucleoprot-TPR"/>
    <property type="match status" value="1"/>
</dbReference>
<dbReference type="EMBL" id="JACYCC010000035">
    <property type="protein sequence ID" value="KAF8682619.1"/>
    <property type="molecule type" value="Genomic_DNA"/>
</dbReference>
<keyword evidence="3" id="KW-0539">Nucleus</keyword>
<feature type="compositionally biased region" description="Low complexity" evidence="5">
    <location>
        <begin position="1817"/>
        <end position="1853"/>
    </location>
</feature>
<feature type="compositionally biased region" description="Polar residues" evidence="5">
    <location>
        <begin position="1765"/>
        <end position="1774"/>
    </location>
</feature>
<dbReference type="InterPro" id="IPR012929">
    <property type="entry name" value="Nucleoprot-TPR/MLP1-2_dom"/>
</dbReference>
<dbReference type="PANTHER" id="PTHR18898">
    <property type="entry name" value="NUCLEOPROTEIN TPR-RELATED"/>
    <property type="match status" value="1"/>
</dbReference>
<evidence type="ECO:0000313" key="10">
    <source>
        <dbReference type="Proteomes" id="UP000650582"/>
    </source>
</evidence>
<feature type="coiled-coil region" evidence="4">
    <location>
        <begin position="707"/>
        <end position="959"/>
    </location>
</feature>
<feature type="domain" description="Nucleoprotein TPR/MPL1" evidence="7">
    <location>
        <begin position="211"/>
        <end position="285"/>
    </location>
</feature>
<feature type="compositionally biased region" description="Low complexity" evidence="5">
    <location>
        <begin position="1879"/>
        <end position="1890"/>
    </location>
</feature>
<dbReference type="Proteomes" id="UP000650582">
    <property type="component" value="Unassembled WGS sequence"/>
</dbReference>
<feature type="coiled-coil region" evidence="4">
    <location>
        <begin position="311"/>
        <end position="377"/>
    </location>
</feature>
<evidence type="ECO:0000256" key="5">
    <source>
        <dbReference type="SAM" id="MobiDB-lite"/>
    </source>
</evidence>
<feature type="domain" description="NUA/TPR/MLP1-2-like" evidence="8">
    <location>
        <begin position="528"/>
        <end position="629"/>
    </location>
</feature>
<dbReference type="PANTHER" id="PTHR18898:SF2">
    <property type="entry name" value="NUCLEOPROTEIN TPR"/>
    <property type="match status" value="1"/>
</dbReference>
<feature type="domain" description="Nucleoprotein TPR/MLP1-2" evidence="6">
    <location>
        <begin position="1077"/>
        <end position="1204"/>
    </location>
</feature>
<organism evidence="9 10">
    <name type="scientific">Rhizoctonia solani</name>
    <dbReference type="NCBI Taxonomy" id="456999"/>
    <lineage>
        <taxon>Eukaryota</taxon>
        <taxon>Fungi</taxon>
        <taxon>Dikarya</taxon>
        <taxon>Basidiomycota</taxon>
        <taxon>Agaricomycotina</taxon>
        <taxon>Agaricomycetes</taxon>
        <taxon>Cantharellales</taxon>
        <taxon>Ceratobasidiaceae</taxon>
        <taxon>Rhizoctonia</taxon>
    </lineage>
</organism>
<feature type="region of interest" description="Disordered" evidence="5">
    <location>
        <begin position="1619"/>
        <end position="1646"/>
    </location>
</feature>
<evidence type="ECO:0000259" key="8">
    <source>
        <dbReference type="Pfam" id="PF25785"/>
    </source>
</evidence>
<dbReference type="GO" id="GO:0017056">
    <property type="term" value="F:structural constituent of nuclear pore"/>
    <property type="evidence" value="ECO:0007669"/>
    <property type="project" value="TreeGrafter"/>
</dbReference>
<evidence type="ECO:0000256" key="2">
    <source>
        <dbReference type="ARBA" id="ARBA00023054"/>
    </source>
</evidence>
<evidence type="ECO:0000313" key="9">
    <source>
        <dbReference type="EMBL" id="KAF8682619.1"/>
    </source>
</evidence>
<accession>A0A8H7HBS4</accession>
<feature type="compositionally biased region" description="Basic and acidic residues" evidence="5">
    <location>
        <begin position="107"/>
        <end position="124"/>
    </location>
</feature>
<dbReference type="InterPro" id="IPR057577">
    <property type="entry name" value="Nucleoprot-TPR/MLP1_dom"/>
</dbReference>
<feature type="compositionally biased region" description="Low complexity" evidence="5">
    <location>
        <begin position="1794"/>
        <end position="1803"/>
    </location>
</feature>
<feature type="coiled-coil region" evidence="4">
    <location>
        <begin position="1672"/>
        <end position="1699"/>
    </location>
</feature>
<evidence type="ECO:0000256" key="3">
    <source>
        <dbReference type="ARBA" id="ARBA00023242"/>
    </source>
</evidence>
<evidence type="ECO:0000256" key="4">
    <source>
        <dbReference type="SAM" id="Coils"/>
    </source>
</evidence>
<name>A0A8H7HBS4_9AGAM</name>
<dbReference type="Pfam" id="PF25785">
    <property type="entry name" value="TPR"/>
    <property type="match status" value="1"/>
</dbReference>
<evidence type="ECO:0000259" key="6">
    <source>
        <dbReference type="Pfam" id="PF07926"/>
    </source>
</evidence>
<feature type="compositionally biased region" description="Basic and acidic residues" evidence="5">
    <location>
        <begin position="1636"/>
        <end position="1646"/>
    </location>
</feature>
<dbReference type="InterPro" id="IPR057974">
    <property type="entry name" value="NUA/TPR/MLP1-2-like_dom"/>
</dbReference>
<comment type="caution">
    <text evidence="9">The sequence shown here is derived from an EMBL/GenBank/DDBJ whole genome shotgun (WGS) entry which is preliminary data.</text>
</comment>
<feature type="compositionally biased region" description="Polar residues" evidence="5">
    <location>
        <begin position="1916"/>
        <end position="1934"/>
    </location>
</feature>
<gene>
    <name evidence="9" type="ORF">RHS04_02743</name>
</gene>
<feature type="region of interest" description="Disordered" evidence="5">
    <location>
        <begin position="1"/>
        <end position="22"/>
    </location>
</feature>
<evidence type="ECO:0000259" key="7">
    <source>
        <dbReference type="Pfam" id="PF25481"/>
    </source>
</evidence>
<dbReference type="Pfam" id="PF07926">
    <property type="entry name" value="TPR_MLP1_2"/>
    <property type="match status" value="1"/>
</dbReference>
<sequence>MHTRTRRAARKKTTSAAEDDAVSNASYSMSPVIGPAVLLPDDLLSAQDDLRSLLGLDVDLAQPTSELLFTAYRALLGVQEEARAEVVRKEVELEQAIQDHESRLNELESRLDESRQETAAERQKNSNLVSANAELNARLESMSATSTDNSALSRRVEEVEREKRDLLLVVDRLREDSVATETELESVRSRLKETRSELATVQTEASEAKSNETTAKFKLETTTQELEILRTDHARLTTSLSQKSEQLAALRRETASQITTLQSEVSAAQSTTNSLNATLASVRSAHESLQNQHTTVLEKLAQVQGDAGAERAQAKAQADARERLIALLEERNEEAVKRVREVEGEYEAVLERAERREHKLEAERDKAQARAEELDGVVRGFMAGEFAPGADVSMSVGNTSIGPGIPGTPRAGTPGGVIPSTPRNLGTPNPFATPSLLSPTAQLASRSQKGGKSYTEVYADYVRMSDELSKQKLETRRLEECLAGILRDIEERAPLLTEQRIEYERLQQTAADLTQQLADALKAQEGIRAIESDRDNCRREIQVLQTQLADLSRQVVVLTREVAIRDDPSLANEDFSVPNEMDEDMRVATATDELITSELVLFRSLPELQAQNSRLLRMTRELGDRLEKEISNSNEGENLDAALREAGEVVERLEKEVESLNLRTESLKRERDAWKRVARGNAPAESIVATSTGEERIPAELVPARVDEELLKQLEERTKEAAQLREELNAAQREGARLGAQVAKTSAQVTFLEEQRRLSAQTAEMQSRELAEMQRRVSEMQGLNTQLEIASRQAGDIAEEARATAEKLRNDAALLRAENDLWKKVEARLMEENKNLSRERSHLSELMRNLQTIQHEHERSGASEKRRLETDVKRLEADLEAVRARLDKETDRNRATVLQKDSELRELQSKLDRVNEDLSKTRETASVAENSRVHLQQRVDTLVKEAQSLREKLAVYEGRAPGAPMPEGLNREQQLEIELGDVRAALKIAELDLASAREHVEQFKAISEASEQALREHMETWDTFKEEQEALIARKDADIAALEERLRGLLDDFTKTSSERNQFQRDLEAQRVSFEAEKRELEGAIADLSKVDGSAQAAHQSAQEDLRAQAALAQQANEKYERELLAHAEALKQINQLKSTITDLQNEVRKATTTSETASSNLKASEASWTRQKETMEKELSELTNRMTALQQQNALLHTQLEDVNTQAAKIRQTANAAAESLAIDSNESDVDSKMQQLREVIAFVRKEKEIVDLQLHLAQVDNTRVKSENERLAVALDEARTTLLKERAQAAEASVSSTQHAELVDKINQLNILRESNATLRSDSEANRKKAERLQSQLLRLKTEFEPIKLELVTAKAELEERQRQNEQFQKDIEQLKERFASHDRIDPEQLSEATAAKEAAEAKVVEQTTEVEKLRNAARGWKERYENFSVKTREELTKRNNQIAQLETEKNEVVESARTTTAELEQLKAELAKVQASGSSNDIQLKALEKTKAALQASVEELTAKVTALEASAAAAPVSVEGAPEQQSQIASLQAELEILRNEKQALEAAQTAVPSADQESLKKEKEKAEEELKELRTKLQALETRNAKVFNDAKTFRREKIEAERKVQQLTTELAEAKANTGAEAASSTEESDAQREAEKAAAIEKAVTEATDKLRAELATGEKDAKPSEDIIALKAAHEEEVKKLNEEHAVKLAESKAASTSDNNNTVSEEALKTAREEGISAGKKELASKLTLLERKLQNKDASIATLSSRNAELEQLLKASSSNSPVTTAVPATETKAAPKRTGSISTPAAPTTAAANSAGLPGKPAPNETAPTTVPASAPAPAGAGRGTASTRARGTGATRGAAARGRGRGGMTGGSVLDGVNAVLGAAAATNTGGTSIAGAAKRPRESEAAATAEGGSELAKRLRSADPSNASAKSGDAATSTTAPTRVLPPRNRQPPAATQ</sequence>
<dbReference type="GO" id="GO:0006406">
    <property type="term" value="P:mRNA export from nucleus"/>
    <property type="evidence" value="ECO:0007669"/>
    <property type="project" value="TreeGrafter"/>
</dbReference>
<feature type="compositionally biased region" description="Basic residues" evidence="5">
    <location>
        <begin position="1"/>
        <end position="13"/>
    </location>
</feature>
<dbReference type="GO" id="GO:0006606">
    <property type="term" value="P:protein import into nucleus"/>
    <property type="evidence" value="ECO:0007669"/>
    <property type="project" value="InterPro"/>
</dbReference>
<feature type="coiled-coil region" evidence="4">
    <location>
        <begin position="1025"/>
        <end position="1207"/>
    </location>
</feature>
<feature type="region of interest" description="Disordered" evidence="5">
    <location>
        <begin position="1879"/>
        <end position="1950"/>
    </location>
</feature>
<feature type="compositionally biased region" description="Low complexity" evidence="5">
    <location>
        <begin position="1898"/>
        <end position="1907"/>
    </location>
</feature>
<proteinExistence type="predicted"/>
<evidence type="ECO:0000256" key="1">
    <source>
        <dbReference type="ARBA" id="ARBA00004123"/>
    </source>
</evidence>
<feature type="compositionally biased region" description="Low complexity" evidence="5">
    <location>
        <begin position="1620"/>
        <end position="1632"/>
    </location>
</feature>
<keyword evidence="2 4" id="KW-0175">Coiled coil</keyword>
<comment type="subcellular location">
    <subcellularLocation>
        <location evidence="1">Nucleus</location>
    </subcellularLocation>
</comment>
<feature type="coiled-coil region" evidence="4">
    <location>
        <begin position="636"/>
        <end position="677"/>
    </location>
</feature>